<dbReference type="Gene3D" id="3.10.290.10">
    <property type="entry name" value="RNA-binding S4 domain"/>
    <property type="match status" value="1"/>
</dbReference>
<dbReference type="EMBL" id="CP120682">
    <property type="protein sequence ID" value="WKN39891.1"/>
    <property type="molecule type" value="Genomic_DNA"/>
</dbReference>
<proteinExistence type="inferred from homology"/>
<dbReference type="SUPFAM" id="SSF55120">
    <property type="entry name" value="Pseudouridine synthase"/>
    <property type="match status" value="1"/>
</dbReference>
<dbReference type="CDD" id="cd00165">
    <property type="entry name" value="S4"/>
    <property type="match status" value="1"/>
</dbReference>
<dbReference type="PROSITE" id="PS50889">
    <property type="entry name" value="S4"/>
    <property type="match status" value="1"/>
</dbReference>
<dbReference type="AlphaFoldDB" id="A0AA49PZQ3"/>
<dbReference type="Gene3D" id="3.30.70.1560">
    <property type="entry name" value="Alpha-L RNA-binding motif"/>
    <property type="match status" value="1"/>
</dbReference>
<evidence type="ECO:0000256" key="1">
    <source>
        <dbReference type="ARBA" id="ARBA00008348"/>
    </source>
</evidence>
<keyword evidence="3" id="KW-0694">RNA-binding</keyword>
<gene>
    <name evidence="6" type="ORF">K4G66_14440</name>
</gene>
<evidence type="ECO:0000259" key="5">
    <source>
        <dbReference type="SMART" id="SM00363"/>
    </source>
</evidence>
<accession>A0AA49PZQ3</accession>
<dbReference type="InterPro" id="IPR036986">
    <property type="entry name" value="S4_RNA-bd_sf"/>
</dbReference>
<dbReference type="PANTHER" id="PTHR47683">
    <property type="entry name" value="PSEUDOURIDINE SYNTHASE FAMILY PROTEIN-RELATED"/>
    <property type="match status" value="1"/>
</dbReference>
<dbReference type="FunFam" id="3.10.290.10:FF:000003">
    <property type="entry name" value="Pseudouridine synthase"/>
    <property type="match status" value="1"/>
</dbReference>
<dbReference type="GO" id="GO:0003723">
    <property type="term" value="F:RNA binding"/>
    <property type="evidence" value="ECO:0007669"/>
    <property type="project" value="UniProtKB-KW"/>
</dbReference>
<dbReference type="SUPFAM" id="SSF55174">
    <property type="entry name" value="Alpha-L RNA-binding motif"/>
    <property type="match status" value="1"/>
</dbReference>
<organism evidence="6">
    <name type="scientific">Roseihalotalea indica</name>
    <dbReference type="NCBI Taxonomy" id="2867963"/>
    <lineage>
        <taxon>Bacteria</taxon>
        <taxon>Pseudomonadati</taxon>
        <taxon>Bacteroidota</taxon>
        <taxon>Cytophagia</taxon>
        <taxon>Cytophagales</taxon>
        <taxon>Catalimonadaceae</taxon>
        <taxon>Roseihalotalea</taxon>
    </lineage>
</organism>
<dbReference type="InterPro" id="IPR020094">
    <property type="entry name" value="TruA/RsuA/RluB/E/F_N"/>
</dbReference>
<dbReference type="GO" id="GO:0120159">
    <property type="term" value="F:rRNA pseudouridine synthase activity"/>
    <property type="evidence" value="ECO:0007669"/>
    <property type="project" value="UniProtKB-ARBA"/>
</dbReference>
<dbReference type="PANTHER" id="PTHR47683:SF2">
    <property type="entry name" value="RNA-BINDING S4 DOMAIN-CONTAINING PROTEIN"/>
    <property type="match status" value="1"/>
</dbReference>
<dbReference type="Pfam" id="PF01479">
    <property type="entry name" value="S4"/>
    <property type="match status" value="1"/>
</dbReference>
<dbReference type="SMART" id="SM00363">
    <property type="entry name" value="S4"/>
    <property type="match status" value="1"/>
</dbReference>
<dbReference type="PROSITE" id="PS01149">
    <property type="entry name" value="PSI_RSU"/>
    <property type="match status" value="1"/>
</dbReference>
<comment type="similarity">
    <text evidence="1 4">Belongs to the pseudouridine synthase RsuA family.</text>
</comment>
<evidence type="ECO:0000256" key="3">
    <source>
        <dbReference type="PROSITE-ProRule" id="PRU00182"/>
    </source>
</evidence>
<reference evidence="6" key="2">
    <citation type="journal article" date="2024" name="Antonie Van Leeuwenhoek">
        <title>Roseihalotalea indica gen. nov., sp. nov., a halophilic Bacteroidetes from mesopelagic Southwest Indian Ocean with higher carbohydrate metabolic potential.</title>
        <authorList>
            <person name="Chen B."/>
            <person name="Zhang M."/>
            <person name="Lin D."/>
            <person name="Ye J."/>
            <person name="Tang K."/>
        </authorList>
    </citation>
    <scope>NUCLEOTIDE SEQUENCE</scope>
    <source>
        <strain evidence="6">TK19036</strain>
    </source>
</reference>
<evidence type="ECO:0000256" key="2">
    <source>
        <dbReference type="ARBA" id="ARBA00023235"/>
    </source>
</evidence>
<feature type="domain" description="RNA-binding S4" evidence="5">
    <location>
        <begin position="23"/>
        <end position="90"/>
    </location>
</feature>
<reference evidence="6" key="1">
    <citation type="journal article" date="2023" name="Comput. Struct. Biotechnol. J.">
        <title>Discovery of a novel marine Bacteroidetes with a rich repertoire of carbohydrate-active enzymes.</title>
        <authorList>
            <person name="Chen B."/>
            <person name="Liu G."/>
            <person name="Chen Q."/>
            <person name="Wang H."/>
            <person name="Liu L."/>
            <person name="Tang K."/>
        </authorList>
    </citation>
    <scope>NUCLEOTIDE SEQUENCE</scope>
    <source>
        <strain evidence="6">TK19036</strain>
    </source>
</reference>
<dbReference type="InterPro" id="IPR002942">
    <property type="entry name" value="S4_RNA-bd"/>
</dbReference>
<dbReference type="InterPro" id="IPR006145">
    <property type="entry name" value="PsdUridine_synth_RsuA/RluA"/>
</dbReference>
<dbReference type="InterPro" id="IPR042092">
    <property type="entry name" value="PsdUridine_s_RsuA/RluB/E/F_cat"/>
</dbReference>
<keyword evidence="2 4" id="KW-0413">Isomerase</keyword>
<evidence type="ECO:0000313" key="6">
    <source>
        <dbReference type="EMBL" id="WKN39891.1"/>
    </source>
</evidence>
<sequence length="258" mass="29394">MRKRKERPANQAQNIPESSPELIRLNRYIANAGVCSRREADKLIESGQISVNGKVVTELGSKVKLSDRVKYQGKALNPEKLIYVLLNKPKDFITTTDDPQDRKTVMQLVATASEERIYPVGRLDRNTTGLLLLTNDGELAERLTHPSYNVQKLYQVDLNKPITDEDFLKIEEGLTLEDGPAKVDEIGMVDSSRTSLGVSLHIGRNRIVRRIFEHLGYEVVRLDRVMYAGLTKKDLPRGKWRYLSKAELIKLKHMGRKK</sequence>
<dbReference type="InterPro" id="IPR020103">
    <property type="entry name" value="PsdUridine_synth_cat_dom_sf"/>
</dbReference>
<dbReference type="InterPro" id="IPR050343">
    <property type="entry name" value="RsuA_PseudoU_synthase"/>
</dbReference>
<name>A0AA49PZQ3_9BACT</name>
<dbReference type="GO" id="GO:0000455">
    <property type="term" value="P:enzyme-directed rRNA pseudouridine synthesis"/>
    <property type="evidence" value="ECO:0007669"/>
    <property type="project" value="UniProtKB-ARBA"/>
</dbReference>
<dbReference type="EC" id="5.4.99.-" evidence="4"/>
<dbReference type="Pfam" id="PF00849">
    <property type="entry name" value="PseudoU_synth_2"/>
    <property type="match status" value="1"/>
</dbReference>
<dbReference type="CDD" id="cd02870">
    <property type="entry name" value="PseudoU_synth_RsuA_like"/>
    <property type="match status" value="1"/>
</dbReference>
<dbReference type="InterPro" id="IPR000748">
    <property type="entry name" value="PsdUridine_synth_RsuA/RluB/E/F"/>
</dbReference>
<dbReference type="NCBIfam" id="TIGR00093">
    <property type="entry name" value="pseudouridine synthase"/>
    <property type="match status" value="1"/>
</dbReference>
<dbReference type="Gene3D" id="3.30.70.580">
    <property type="entry name" value="Pseudouridine synthase I, catalytic domain, N-terminal subdomain"/>
    <property type="match status" value="1"/>
</dbReference>
<evidence type="ECO:0000256" key="4">
    <source>
        <dbReference type="RuleBase" id="RU003887"/>
    </source>
</evidence>
<dbReference type="InterPro" id="IPR018496">
    <property type="entry name" value="PsdUridine_synth_RsuA/RluB_CS"/>
</dbReference>
<protein>
    <recommendedName>
        <fullName evidence="4">Pseudouridine synthase</fullName>
        <ecNumber evidence="4">5.4.99.-</ecNumber>
    </recommendedName>
</protein>